<feature type="transmembrane region" description="Helical" evidence="12">
    <location>
        <begin position="105"/>
        <end position="128"/>
    </location>
</feature>
<keyword evidence="16" id="KW-1185">Reference proteome</keyword>
<evidence type="ECO:0000259" key="13">
    <source>
        <dbReference type="PROSITE" id="PS50109"/>
    </source>
</evidence>
<dbReference type="Gene3D" id="1.10.287.130">
    <property type="match status" value="1"/>
</dbReference>
<keyword evidence="5" id="KW-0808">Transferase</keyword>
<proteinExistence type="predicted"/>
<keyword evidence="4" id="KW-0597">Phosphoprotein</keyword>
<evidence type="ECO:0000256" key="9">
    <source>
        <dbReference type="ARBA" id="ARBA00023012"/>
    </source>
</evidence>
<organism evidence="15 16">
    <name type="scientific">Plantactinospora endophytica</name>
    <dbReference type="NCBI Taxonomy" id="673535"/>
    <lineage>
        <taxon>Bacteria</taxon>
        <taxon>Bacillati</taxon>
        <taxon>Actinomycetota</taxon>
        <taxon>Actinomycetes</taxon>
        <taxon>Micromonosporales</taxon>
        <taxon>Micromonosporaceae</taxon>
        <taxon>Plantactinospora</taxon>
    </lineage>
</organism>
<dbReference type="SUPFAM" id="SSF55874">
    <property type="entry name" value="ATPase domain of HSP90 chaperone/DNA topoisomerase II/histidine kinase"/>
    <property type="match status" value="1"/>
</dbReference>
<dbReference type="Gene3D" id="3.30.565.10">
    <property type="entry name" value="Histidine kinase-like ATPase, C-terminal domain"/>
    <property type="match status" value="1"/>
</dbReference>
<feature type="transmembrane region" description="Helical" evidence="12">
    <location>
        <begin position="16"/>
        <end position="38"/>
    </location>
</feature>
<evidence type="ECO:0000256" key="4">
    <source>
        <dbReference type="ARBA" id="ARBA00022553"/>
    </source>
</evidence>
<dbReference type="Pfam" id="PF00512">
    <property type="entry name" value="HisKA"/>
    <property type="match status" value="1"/>
</dbReference>
<feature type="domain" description="HAMP" evidence="14">
    <location>
        <begin position="129"/>
        <end position="187"/>
    </location>
</feature>
<comment type="subcellular location">
    <subcellularLocation>
        <location evidence="2">Cell membrane</location>
    </subcellularLocation>
</comment>
<dbReference type="SMART" id="SM00388">
    <property type="entry name" value="HisKA"/>
    <property type="match status" value="1"/>
</dbReference>
<dbReference type="SMART" id="SM00387">
    <property type="entry name" value="HATPase_c"/>
    <property type="match status" value="1"/>
</dbReference>
<feature type="region of interest" description="Disordered" evidence="11">
    <location>
        <begin position="47"/>
        <end position="86"/>
    </location>
</feature>
<name>A0ABQ4E499_9ACTN</name>
<dbReference type="InterPro" id="IPR036890">
    <property type="entry name" value="HATPase_C_sf"/>
</dbReference>
<dbReference type="PROSITE" id="PS50109">
    <property type="entry name" value="HIS_KIN"/>
    <property type="match status" value="1"/>
</dbReference>
<evidence type="ECO:0000256" key="7">
    <source>
        <dbReference type="ARBA" id="ARBA00022777"/>
    </source>
</evidence>
<dbReference type="Proteomes" id="UP000646749">
    <property type="component" value="Unassembled WGS sequence"/>
</dbReference>
<dbReference type="InterPro" id="IPR003660">
    <property type="entry name" value="HAMP_dom"/>
</dbReference>
<evidence type="ECO:0000259" key="14">
    <source>
        <dbReference type="PROSITE" id="PS50885"/>
    </source>
</evidence>
<keyword evidence="8 12" id="KW-1133">Transmembrane helix</keyword>
<dbReference type="SUPFAM" id="SSF47384">
    <property type="entry name" value="Homodimeric domain of signal transducing histidine kinase"/>
    <property type="match status" value="1"/>
</dbReference>
<feature type="domain" description="Histidine kinase" evidence="13">
    <location>
        <begin position="195"/>
        <end position="407"/>
    </location>
</feature>
<reference evidence="15 16" key="1">
    <citation type="submission" date="2021-01" db="EMBL/GenBank/DDBJ databases">
        <title>Whole genome shotgun sequence of Plantactinospora endophytica NBRC 110450.</title>
        <authorList>
            <person name="Komaki H."/>
            <person name="Tamura T."/>
        </authorList>
    </citation>
    <scope>NUCLEOTIDE SEQUENCE [LARGE SCALE GENOMIC DNA]</scope>
    <source>
        <strain evidence="15 16">NBRC 110450</strain>
    </source>
</reference>
<dbReference type="PANTHER" id="PTHR45436">
    <property type="entry name" value="SENSOR HISTIDINE KINASE YKOH"/>
    <property type="match status" value="1"/>
</dbReference>
<dbReference type="InterPro" id="IPR003594">
    <property type="entry name" value="HATPase_dom"/>
</dbReference>
<dbReference type="InterPro" id="IPR050428">
    <property type="entry name" value="TCS_sensor_his_kinase"/>
</dbReference>
<evidence type="ECO:0000256" key="1">
    <source>
        <dbReference type="ARBA" id="ARBA00000085"/>
    </source>
</evidence>
<evidence type="ECO:0000256" key="10">
    <source>
        <dbReference type="ARBA" id="ARBA00023136"/>
    </source>
</evidence>
<dbReference type="Pfam" id="PF02518">
    <property type="entry name" value="HATPase_c"/>
    <property type="match status" value="1"/>
</dbReference>
<dbReference type="PRINTS" id="PR00344">
    <property type="entry name" value="BCTRLSENSOR"/>
</dbReference>
<evidence type="ECO:0000256" key="12">
    <source>
        <dbReference type="SAM" id="Phobius"/>
    </source>
</evidence>
<dbReference type="RefSeq" id="WP_239141081.1">
    <property type="nucleotide sequence ID" value="NZ_BONW01000021.1"/>
</dbReference>
<gene>
    <name evidence="15" type="primary">cutS_2</name>
    <name evidence="15" type="ORF">Pen02_44630</name>
</gene>
<sequence length="407" mass="42698">MRRLSPARLTIRGRLTLVYGGLFLLAGLLLLGVTYALMSQRLPQNSTFTVSRSGPVPDGPSTAPPAVDGATGAALGGEAGLPSPTEVEQVTRAAALARQDALEALLTQGGIALVVVGVAATAFGWLIAGRLLQPLHRVTETARRIAGAPDADRGLHERIALTGPPDEIRELADTFDLMLARLDQAFDSQRRFIGNASHELRTPLTLNRTLLEVMVDPGSASPELRQLGSTLLAVNARHERLIDGLLLLARSEGEVAERSYVDLADVVEHVVGQLPPGPVGVRAEPAEAATTGSSVLLERLVQNLVENGVRHNVAEHGWVRVSSGSGPAGTVRVRVENSGPVVPRYEIPSLFEPFRRLGGDRLATNPAGAGLGLSIVRAVARAHGGTVAAEPRDGGGLVVTVTLPAAR</sequence>
<dbReference type="InterPro" id="IPR004358">
    <property type="entry name" value="Sig_transdc_His_kin-like_C"/>
</dbReference>
<evidence type="ECO:0000256" key="6">
    <source>
        <dbReference type="ARBA" id="ARBA00022692"/>
    </source>
</evidence>
<accession>A0ABQ4E499</accession>
<protein>
    <recommendedName>
        <fullName evidence="3">histidine kinase</fullName>
        <ecNumber evidence="3">2.7.13.3</ecNumber>
    </recommendedName>
</protein>
<dbReference type="CDD" id="cd00075">
    <property type="entry name" value="HATPase"/>
    <property type="match status" value="1"/>
</dbReference>
<dbReference type="SMART" id="SM00304">
    <property type="entry name" value="HAMP"/>
    <property type="match status" value="1"/>
</dbReference>
<dbReference type="InterPro" id="IPR005467">
    <property type="entry name" value="His_kinase_dom"/>
</dbReference>
<dbReference type="InterPro" id="IPR003661">
    <property type="entry name" value="HisK_dim/P_dom"/>
</dbReference>
<keyword evidence="7" id="KW-0418">Kinase</keyword>
<evidence type="ECO:0000313" key="15">
    <source>
        <dbReference type="EMBL" id="GIG89527.1"/>
    </source>
</evidence>
<dbReference type="CDD" id="cd00082">
    <property type="entry name" value="HisKA"/>
    <property type="match status" value="1"/>
</dbReference>
<comment type="caution">
    <text evidence="15">The sequence shown here is derived from an EMBL/GenBank/DDBJ whole genome shotgun (WGS) entry which is preliminary data.</text>
</comment>
<dbReference type="SUPFAM" id="SSF158472">
    <property type="entry name" value="HAMP domain-like"/>
    <property type="match status" value="1"/>
</dbReference>
<dbReference type="PROSITE" id="PS50885">
    <property type="entry name" value="HAMP"/>
    <property type="match status" value="1"/>
</dbReference>
<keyword evidence="10 12" id="KW-0472">Membrane</keyword>
<evidence type="ECO:0000313" key="16">
    <source>
        <dbReference type="Proteomes" id="UP000646749"/>
    </source>
</evidence>
<dbReference type="EMBL" id="BONW01000021">
    <property type="protein sequence ID" value="GIG89527.1"/>
    <property type="molecule type" value="Genomic_DNA"/>
</dbReference>
<dbReference type="EC" id="2.7.13.3" evidence="3"/>
<evidence type="ECO:0000256" key="8">
    <source>
        <dbReference type="ARBA" id="ARBA00022989"/>
    </source>
</evidence>
<evidence type="ECO:0000256" key="5">
    <source>
        <dbReference type="ARBA" id="ARBA00022679"/>
    </source>
</evidence>
<keyword evidence="6 12" id="KW-0812">Transmembrane</keyword>
<dbReference type="InterPro" id="IPR036097">
    <property type="entry name" value="HisK_dim/P_sf"/>
</dbReference>
<evidence type="ECO:0000256" key="2">
    <source>
        <dbReference type="ARBA" id="ARBA00004236"/>
    </source>
</evidence>
<keyword evidence="9" id="KW-0902">Two-component regulatory system</keyword>
<dbReference type="Gene3D" id="6.10.340.10">
    <property type="match status" value="1"/>
</dbReference>
<comment type="catalytic activity">
    <reaction evidence="1">
        <text>ATP + protein L-histidine = ADP + protein N-phospho-L-histidine.</text>
        <dbReference type="EC" id="2.7.13.3"/>
    </reaction>
</comment>
<evidence type="ECO:0000256" key="11">
    <source>
        <dbReference type="SAM" id="MobiDB-lite"/>
    </source>
</evidence>
<dbReference type="PANTHER" id="PTHR45436:SF5">
    <property type="entry name" value="SENSOR HISTIDINE KINASE TRCS"/>
    <property type="match status" value="1"/>
</dbReference>
<dbReference type="CDD" id="cd06225">
    <property type="entry name" value="HAMP"/>
    <property type="match status" value="1"/>
</dbReference>
<evidence type="ECO:0000256" key="3">
    <source>
        <dbReference type="ARBA" id="ARBA00012438"/>
    </source>
</evidence>
<dbReference type="Pfam" id="PF00672">
    <property type="entry name" value="HAMP"/>
    <property type="match status" value="1"/>
</dbReference>